<dbReference type="InterPro" id="IPR049278">
    <property type="entry name" value="MS_channel_C"/>
</dbReference>
<comment type="similarity">
    <text evidence="2">Belongs to the MscS (TC 1.A.23) family.</text>
</comment>
<keyword evidence="4 7" id="KW-0812">Transmembrane</keyword>
<dbReference type="InterPro" id="IPR006685">
    <property type="entry name" value="MscS_channel_2nd"/>
</dbReference>
<feature type="transmembrane region" description="Helical" evidence="7">
    <location>
        <begin position="17"/>
        <end position="40"/>
    </location>
</feature>
<feature type="domain" description="Mechanosensitive ion channel MscS" evidence="8">
    <location>
        <begin position="179"/>
        <end position="245"/>
    </location>
</feature>
<dbReference type="Pfam" id="PF00924">
    <property type="entry name" value="MS_channel_2nd"/>
    <property type="match status" value="1"/>
</dbReference>
<keyword evidence="6 7" id="KW-0472">Membrane</keyword>
<dbReference type="InterPro" id="IPR045275">
    <property type="entry name" value="MscS_archaea/bacteria_type"/>
</dbReference>
<feature type="transmembrane region" description="Helical" evidence="7">
    <location>
        <begin position="93"/>
        <end position="111"/>
    </location>
</feature>
<evidence type="ECO:0000259" key="8">
    <source>
        <dbReference type="Pfam" id="PF00924"/>
    </source>
</evidence>
<keyword evidence="5 7" id="KW-1133">Transmembrane helix</keyword>
<dbReference type="InterPro" id="IPR011066">
    <property type="entry name" value="MscS_channel_C_sf"/>
</dbReference>
<dbReference type="InterPro" id="IPR023408">
    <property type="entry name" value="MscS_beta-dom_sf"/>
</dbReference>
<dbReference type="InterPro" id="IPR011014">
    <property type="entry name" value="MscS_channel_TM-2"/>
</dbReference>
<feature type="transmembrane region" description="Helical" evidence="7">
    <location>
        <begin position="65"/>
        <end position="87"/>
    </location>
</feature>
<dbReference type="SUPFAM" id="SSF82689">
    <property type="entry name" value="Mechanosensitive channel protein MscS (YggB), C-terminal domain"/>
    <property type="match status" value="1"/>
</dbReference>
<keyword evidence="11" id="KW-1185">Reference proteome</keyword>
<dbReference type="Pfam" id="PF21082">
    <property type="entry name" value="MS_channel_3rd"/>
    <property type="match status" value="1"/>
</dbReference>
<accession>A0A2Z2N1T7</accession>
<evidence type="ECO:0000256" key="7">
    <source>
        <dbReference type="SAM" id="Phobius"/>
    </source>
</evidence>
<evidence type="ECO:0000313" key="10">
    <source>
        <dbReference type="EMBL" id="ASJ15464.1"/>
    </source>
</evidence>
<dbReference type="PANTHER" id="PTHR30221">
    <property type="entry name" value="SMALL-CONDUCTANCE MECHANOSENSITIVE CHANNEL"/>
    <property type="match status" value="1"/>
</dbReference>
<evidence type="ECO:0000256" key="6">
    <source>
        <dbReference type="ARBA" id="ARBA00023136"/>
    </source>
</evidence>
<dbReference type="PANTHER" id="PTHR30221:SF20">
    <property type="entry name" value="SMALL-CONDUCTANCE MECHANOSENSITIVE CHANNEL"/>
    <property type="match status" value="1"/>
</dbReference>
<dbReference type="SUPFAM" id="SSF50182">
    <property type="entry name" value="Sm-like ribonucleoproteins"/>
    <property type="match status" value="1"/>
</dbReference>
<sequence length="361" mass="40449">MATNNTTVPHPEIPVDIGVSLLTLIEAALIIAGMIVLGRLMRRFILRKSKETTLTWIINEDTADIIFRMFVLGGIIWALYLLGIMSYEIWNTTVGNIAFAIGFFYFAYLIAKKSKDYMIASSGKEARPDVMVKAKVFYYIFLTVAFFLALNFAGVSGELSAVLAAIGITGIVLGFAAQTVVSNFVSGVFMYFDKPLSIGDQVQIGELEGVVEDIRILSTRIRAWDGTLIRIPNEKLFNSNIVNFMRYPVRRVDVDMGISYSADAEKAIRIIKDVLDGIPLVLAEPEPLVYVNELSDSAVMIAIRAWAPSEKWFDVRTRIIRDVKKALDEAGIEIPFPQRVNWFANELRVKVEESGEREERA</sequence>
<dbReference type="Gene3D" id="1.10.287.1260">
    <property type="match status" value="1"/>
</dbReference>
<dbReference type="Gene3D" id="3.30.70.100">
    <property type="match status" value="1"/>
</dbReference>
<protein>
    <submittedName>
        <fullName evidence="10">Mechanosensitive ion channel protein MscS</fullName>
    </submittedName>
</protein>
<name>A0A2Z2N1T7_9EURY</name>
<reference evidence="10 11" key="1">
    <citation type="submission" date="2016-04" db="EMBL/GenBank/DDBJ databases">
        <title>Complete genome sequence of Thermococcus radiotolerans type strain EJ2.</title>
        <authorList>
            <person name="Oger P.M."/>
        </authorList>
    </citation>
    <scope>NUCLEOTIDE SEQUENCE [LARGE SCALE GENOMIC DNA]</scope>
    <source>
        <strain evidence="10 11">EJ2</strain>
    </source>
</reference>
<dbReference type="RefSeq" id="WP_088867494.1">
    <property type="nucleotide sequence ID" value="NZ_CP015106.1"/>
</dbReference>
<feature type="transmembrane region" description="Helical" evidence="7">
    <location>
        <begin position="161"/>
        <end position="185"/>
    </location>
</feature>
<evidence type="ECO:0000256" key="5">
    <source>
        <dbReference type="ARBA" id="ARBA00022989"/>
    </source>
</evidence>
<feature type="domain" description="Mechanosensitive ion channel MscS C-terminal" evidence="9">
    <location>
        <begin position="252"/>
        <end position="334"/>
    </location>
</feature>
<dbReference type="Gene3D" id="2.30.30.60">
    <property type="match status" value="1"/>
</dbReference>
<dbReference type="Proteomes" id="UP000250085">
    <property type="component" value="Chromosome"/>
</dbReference>
<dbReference type="OrthoDB" id="31543at2157"/>
<dbReference type="GeneID" id="33329208"/>
<evidence type="ECO:0000256" key="1">
    <source>
        <dbReference type="ARBA" id="ARBA00004651"/>
    </source>
</evidence>
<dbReference type="GO" id="GO:0008381">
    <property type="term" value="F:mechanosensitive monoatomic ion channel activity"/>
    <property type="evidence" value="ECO:0007669"/>
    <property type="project" value="InterPro"/>
</dbReference>
<dbReference type="AlphaFoldDB" id="A0A2Z2N1T7"/>
<evidence type="ECO:0000256" key="2">
    <source>
        <dbReference type="ARBA" id="ARBA00008017"/>
    </source>
</evidence>
<feature type="transmembrane region" description="Helical" evidence="7">
    <location>
        <begin position="136"/>
        <end position="155"/>
    </location>
</feature>
<gene>
    <name evidence="10" type="ORF">A3L10_10125</name>
</gene>
<organism evidence="10 11">
    <name type="scientific">Thermococcus radiotolerans</name>
    <dbReference type="NCBI Taxonomy" id="187880"/>
    <lineage>
        <taxon>Archaea</taxon>
        <taxon>Methanobacteriati</taxon>
        <taxon>Methanobacteriota</taxon>
        <taxon>Thermococci</taxon>
        <taxon>Thermococcales</taxon>
        <taxon>Thermococcaceae</taxon>
        <taxon>Thermococcus</taxon>
    </lineage>
</organism>
<evidence type="ECO:0000256" key="4">
    <source>
        <dbReference type="ARBA" id="ARBA00022692"/>
    </source>
</evidence>
<dbReference type="SUPFAM" id="SSF82861">
    <property type="entry name" value="Mechanosensitive channel protein MscS (YggB), transmembrane region"/>
    <property type="match status" value="1"/>
</dbReference>
<evidence type="ECO:0000313" key="11">
    <source>
        <dbReference type="Proteomes" id="UP000250085"/>
    </source>
</evidence>
<evidence type="ECO:0000256" key="3">
    <source>
        <dbReference type="ARBA" id="ARBA00022475"/>
    </source>
</evidence>
<dbReference type="EMBL" id="CP015106">
    <property type="protein sequence ID" value="ASJ15464.1"/>
    <property type="molecule type" value="Genomic_DNA"/>
</dbReference>
<proteinExistence type="inferred from homology"/>
<evidence type="ECO:0000259" key="9">
    <source>
        <dbReference type="Pfam" id="PF21082"/>
    </source>
</evidence>
<dbReference type="InterPro" id="IPR010920">
    <property type="entry name" value="LSM_dom_sf"/>
</dbReference>
<keyword evidence="3" id="KW-1003">Cell membrane</keyword>
<dbReference type="GO" id="GO:0005886">
    <property type="term" value="C:plasma membrane"/>
    <property type="evidence" value="ECO:0007669"/>
    <property type="project" value="UniProtKB-SubCell"/>
</dbReference>
<comment type="subcellular location">
    <subcellularLocation>
        <location evidence="1">Cell membrane</location>
        <topology evidence="1">Multi-pass membrane protein</topology>
    </subcellularLocation>
</comment>
<dbReference type="KEGG" id="trl:A3L10_10125"/>